<dbReference type="PANTHER" id="PTHR11315:SF0">
    <property type="entry name" value="FOLATE GAMMA-GLUTAMYL HYDROLASE"/>
    <property type="match status" value="1"/>
</dbReference>
<dbReference type="GO" id="GO:0046900">
    <property type="term" value="P:tetrahydrofolylpolyglutamate metabolic process"/>
    <property type="evidence" value="ECO:0007669"/>
    <property type="project" value="TreeGrafter"/>
</dbReference>
<dbReference type="GO" id="GO:0034722">
    <property type="term" value="F:gamma-glutamyl-peptidase activity"/>
    <property type="evidence" value="ECO:0007669"/>
    <property type="project" value="UniProtKB-UniRule"/>
</dbReference>
<comment type="catalytic activity">
    <reaction evidence="2">
        <text>(6S)-5,6,7,8-tetrahydrofolyl-(gamma-L-Glu)(n) + (n-1) H2O = (6S)-5,6,7,8-tetrahydrofolate + (n-1) L-glutamate</text>
        <dbReference type="Rhea" id="RHEA:56784"/>
        <dbReference type="Rhea" id="RHEA-COMP:14738"/>
        <dbReference type="ChEBI" id="CHEBI:15377"/>
        <dbReference type="ChEBI" id="CHEBI:29985"/>
        <dbReference type="ChEBI" id="CHEBI:57453"/>
        <dbReference type="ChEBI" id="CHEBI:141005"/>
        <dbReference type="EC" id="3.4.19.9"/>
    </reaction>
</comment>
<reference evidence="3" key="1">
    <citation type="submission" date="2021-01" db="EMBL/GenBank/DDBJ databases">
        <authorList>
            <person name="Corre E."/>
            <person name="Pelletier E."/>
            <person name="Niang G."/>
            <person name="Scheremetjew M."/>
            <person name="Finn R."/>
            <person name="Kale V."/>
            <person name="Holt S."/>
            <person name="Cochrane G."/>
            <person name="Meng A."/>
            <person name="Brown T."/>
            <person name="Cohen L."/>
        </authorList>
    </citation>
    <scope>NUCLEOTIDE SEQUENCE</scope>
    <source>
        <strain evidence="3">S3</strain>
    </source>
</reference>
<feature type="active site" description="Proton donor" evidence="1">
    <location>
        <position position="148"/>
    </location>
</feature>
<dbReference type="InterPro" id="IPR015527">
    <property type="entry name" value="Pept_C26_g-glut_hydrolase"/>
</dbReference>
<sequence length="219" mass="24713">MPGGDGDYWDLGQFIFDQVKQFNDDGHFFPAWATCLGYDNIVGYSASAGNSTLDPFSIDTASLPLKFTVPPFKTRMYEGLGPKAFAFEHHNYTYNSHNWGVKPETFETDAGLKQFWDVTAVSLMPNNGTAFVASIEAKEYPMFATQFHPEKPSELWVDGRAINHEWESIELQRHFSELLVGMARTNENSYGNFKATAPHLIQNAEVIETEEMADVYVFA</sequence>
<dbReference type="Gene3D" id="3.40.50.880">
    <property type="match status" value="1"/>
</dbReference>
<evidence type="ECO:0000256" key="2">
    <source>
        <dbReference type="PROSITE-ProRule" id="PRU00607"/>
    </source>
</evidence>
<dbReference type="EMBL" id="HBIH01004381">
    <property type="protein sequence ID" value="CAE0321300.1"/>
    <property type="molecule type" value="Transcribed_RNA"/>
</dbReference>
<keyword evidence="2" id="KW-0378">Hydrolase</keyword>
<dbReference type="PROSITE" id="PS51275">
    <property type="entry name" value="PEPTIDASE_C26_GGH"/>
    <property type="match status" value="1"/>
</dbReference>
<dbReference type="InterPro" id="IPR029062">
    <property type="entry name" value="Class_I_gatase-like"/>
</dbReference>
<organism evidence="3">
    <name type="scientific">Strombidium inclinatum</name>
    <dbReference type="NCBI Taxonomy" id="197538"/>
    <lineage>
        <taxon>Eukaryota</taxon>
        <taxon>Sar</taxon>
        <taxon>Alveolata</taxon>
        <taxon>Ciliophora</taxon>
        <taxon>Intramacronucleata</taxon>
        <taxon>Spirotrichea</taxon>
        <taxon>Oligotrichia</taxon>
        <taxon>Strombidiidae</taxon>
        <taxon>Strombidium</taxon>
    </lineage>
</organism>
<dbReference type="AlphaFoldDB" id="A0A7S3IFR7"/>
<protein>
    <recommendedName>
        <fullName evidence="2">folate gamma-glutamyl hydrolase</fullName>
        <ecNumber evidence="2">3.4.19.9</ecNumber>
    </recommendedName>
</protein>
<gene>
    <name evidence="3" type="ORF">SINC0208_LOCUS1881</name>
</gene>
<accession>A0A7S3IFR7</accession>
<name>A0A7S3IFR7_9SPIT</name>
<dbReference type="PANTHER" id="PTHR11315">
    <property type="entry name" value="PROTEASE FAMILY C26 GAMMA-GLUTAMYL HYDROLASE"/>
    <property type="match status" value="1"/>
</dbReference>
<dbReference type="EC" id="3.4.19.9" evidence="2"/>
<dbReference type="PROSITE" id="PS51273">
    <property type="entry name" value="GATASE_TYPE_1"/>
    <property type="match status" value="1"/>
</dbReference>
<feature type="active site" evidence="2">
    <location>
        <position position="148"/>
    </location>
</feature>
<evidence type="ECO:0000313" key="3">
    <source>
        <dbReference type="EMBL" id="CAE0321300.1"/>
    </source>
</evidence>
<feature type="active site" description="Nucleophile" evidence="1 2">
    <location>
        <position position="35"/>
    </location>
</feature>
<dbReference type="SUPFAM" id="SSF52317">
    <property type="entry name" value="Class I glutamine amidotransferase-like"/>
    <property type="match status" value="1"/>
</dbReference>
<proteinExistence type="predicted"/>
<dbReference type="GO" id="GO:0005773">
    <property type="term" value="C:vacuole"/>
    <property type="evidence" value="ECO:0007669"/>
    <property type="project" value="TreeGrafter"/>
</dbReference>
<evidence type="ECO:0000256" key="1">
    <source>
        <dbReference type="PIRSR" id="PIRSR615527-1"/>
    </source>
</evidence>